<evidence type="ECO:0000313" key="2">
    <source>
        <dbReference type="EMBL" id="GBP78665.1"/>
    </source>
</evidence>
<gene>
    <name evidence="2" type="ORF">EVAR_53484_1</name>
</gene>
<organism evidence="2 3">
    <name type="scientific">Eumeta variegata</name>
    <name type="common">Bagworm moth</name>
    <name type="synonym">Eumeta japonica</name>
    <dbReference type="NCBI Taxonomy" id="151549"/>
    <lineage>
        <taxon>Eukaryota</taxon>
        <taxon>Metazoa</taxon>
        <taxon>Ecdysozoa</taxon>
        <taxon>Arthropoda</taxon>
        <taxon>Hexapoda</taxon>
        <taxon>Insecta</taxon>
        <taxon>Pterygota</taxon>
        <taxon>Neoptera</taxon>
        <taxon>Endopterygota</taxon>
        <taxon>Lepidoptera</taxon>
        <taxon>Glossata</taxon>
        <taxon>Ditrysia</taxon>
        <taxon>Tineoidea</taxon>
        <taxon>Psychidae</taxon>
        <taxon>Oiketicinae</taxon>
        <taxon>Eumeta</taxon>
    </lineage>
</organism>
<sequence length="82" mass="9323">MSEGRGRWSKMQEVVEKPRTARASDFKCGEGWKELDSSDLLPLEIQIAIEFKVGAESERTMEPDKINNSTGLGFINEEEFSR</sequence>
<reference evidence="2 3" key="1">
    <citation type="journal article" date="2019" name="Commun. Biol.">
        <title>The bagworm genome reveals a unique fibroin gene that provides high tensile strength.</title>
        <authorList>
            <person name="Kono N."/>
            <person name="Nakamura H."/>
            <person name="Ohtoshi R."/>
            <person name="Tomita M."/>
            <person name="Numata K."/>
            <person name="Arakawa K."/>
        </authorList>
    </citation>
    <scope>NUCLEOTIDE SEQUENCE [LARGE SCALE GENOMIC DNA]</scope>
</reference>
<protein>
    <submittedName>
        <fullName evidence="2">Uncharacterized protein</fullName>
    </submittedName>
</protein>
<proteinExistence type="predicted"/>
<dbReference type="Proteomes" id="UP000299102">
    <property type="component" value="Unassembled WGS sequence"/>
</dbReference>
<dbReference type="EMBL" id="BGZK01001379">
    <property type="protein sequence ID" value="GBP78665.1"/>
    <property type="molecule type" value="Genomic_DNA"/>
</dbReference>
<evidence type="ECO:0000313" key="3">
    <source>
        <dbReference type="Proteomes" id="UP000299102"/>
    </source>
</evidence>
<feature type="region of interest" description="Disordered" evidence="1">
    <location>
        <begin position="57"/>
        <end position="82"/>
    </location>
</feature>
<feature type="region of interest" description="Disordered" evidence="1">
    <location>
        <begin position="1"/>
        <end position="20"/>
    </location>
</feature>
<name>A0A4C1YWE4_EUMVA</name>
<dbReference type="AlphaFoldDB" id="A0A4C1YWE4"/>
<comment type="caution">
    <text evidence="2">The sequence shown here is derived from an EMBL/GenBank/DDBJ whole genome shotgun (WGS) entry which is preliminary data.</text>
</comment>
<accession>A0A4C1YWE4</accession>
<keyword evidence="3" id="KW-1185">Reference proteome</keyword>
<evidence type="ECO:0000256" key="1">
    <source>
        <dbReference type="SAM" id="MobiDB-lite"/>
    </source>
</evidence>